<evidence type="ECO:0000313" key="5">
    <source>
        <dbReference type="Proteomes" id="UP000821866"/>
    </source>
</evidence>
<feature type="region of interest" description="Disordered" evidence="1">
    <location>
        <begin position="149"/>
        <end position="190"/>
    </location>
</feature>
<proteinExistence type="predicted"/>
<evidence type="ECO:0000256" key="1">
    <source>
        <dbReference type="SAM" id="MobiDB-lite"/>
    </source>
</evidence>
<organism evidence="4 5">
    <name type="scientific">Rhipicephalus microplus</name>
    <name type="common">Cattle tick</name>
    <name type="synonym">Boophilus microplus</name>
    <dbReference type="NCBI Taxonomy" id="6941"/>
    <lineage>
        <taxon>Eukaryota</taxon>
        <taxon>Metazoa</taxon>
        <taxon>Ecdysozoa</taxon>
        <taxon>Arthropoda</taxon>
        <taxon>Chelicerata</taxon>
        <taxon>Arachnida</taxon>
        <taxon>Acari</taxon>
        <taxon>Parasitiformes</taxon>
        <taxon>Ixodida</taxon>
        <taxon>Ixodoidea</taxon>
        <taxon>Ixodidae</taxon>
        <taxon>Rhipicephalinae</taxon>
        <taxon>Rhipicephalus</taxon>
        <taxon>Boophilus</taxon>
    </lineage>
</organism>
<dbReference type="InterPro" id="IPR019080">
    <property type="entry name" value="YqaJ_viral_recombinase"/>
</dbReference>
<gene>
    <name evidence="4" type="ORF">HPB51_003064</name>
</gene>
<dbReference type="AlphaFoldDB" id="A0A9J6D8J9"/>
<keyword evidence="5" id="KW-1185">Reference proteome</keyword>
<feature type="compositionally biased region" description="Acidic residues" evidence="1">
    <location>
        <begin position="1"/>
        <end position="10"/>
    </location>
</feature>
<comment type="caution">
    <text evidence="4">The sequence shown here is derived from an EMBL/GenBank/DDBJ whole genome shotgun (WGS) entry which is preliminary data.</text>
</comment>
<protein>
    <recommendedName>
        <fullName evidence="6">YqaJ viral recombinase domain-containing protein</fullName>
    </recommendedName>
</protein>
<evidence type="ECO:0000313" key="4">
    <source>
        <dbReference type="EMBL" id="KAH8018343.1"/>
    </source>
</evidence>
<accession>A0A9J6D8J9</accession>
<feature type="domain" description="YqaJ viral recombinase" evidence="2">
    <location>
        <begin position="264"/>
        <end position="329"/>
    </location>
</feature>
<dbReference type="PANTHER" id="PTHR46609:SF8">
    <property type="entry name" value="YQAJ VIRAL RECOMBINASE DOMAIN-CONTAINING PROTEIN"/>
    <property type="match status" value="1"/>
</dbReference>
<evidence type="ECO:0008006" key="6">
    <source>
        <dbReference type="Google" id="ProtNLM"/>
    </source>
</evidence>
<sequence>MAQCCADDEASSVGSEVSERYLSSSPMRAARPREAYSMDPNTRREADIEGRHTIEIRHLVSSLQKIALHIPFRCTVVDMDCVSERRQGLRSSSLILDNVGDVINQAAWEEIKKVGAEEARLARECGDINSDGMPAITVIAEGAWSKRSYKNKKPKRKLPKKVPSTTPRSQGRVKEPHPGADVDYSMPDMKPDAMATASESFVKSLSLSITSIEDLQKATSKQSGSSLLKRERRKRLTAPLHGAMCKMKPTTGCGCTAGDIMYKKTTSEAIVYVKDHECVALKQLEIECKVVVKECALFVDQEDPFLGATPDDLISEDVLIEVKCPYSARGLTPLGGVHAKKNDMLHKNRGRQISAKVK</sequence>
<dbReference type="InterPro" id="IPR049012">
    <property type="entry name" value="Mutator_transp_dom"/>
</dbReference>
<dbReference type="SUPFAM" id="SSF52980">
    <property type="entry name" value="Restriction endonuclease-like"/>
    <property type="match status" value="1"/>
</dbReference>
<dbReference type="InterPro" id="IPR051703">
    <property type="entry name" value="NF-kappa-B_Signaling_Reg"/>
</dbReference>
<evidence type="ECO:0000259" key="3">
    <source>
        <dbReference type="Pfam" id="PF20700"/>
    </source>
</evidence>
<name>A0A9J6D8J9_RHIMP</name>
<reference evidence="4" key="1">
    <citation type="journal article" date="2020" name="Cell">
        <title>Large-Scale Comparative Analyses of Tick Genomes Elucidate Their Genetic Diversity and Vector Capacities.</title>
        <authorList>
            <consortium name="Tick Genome and Microbiome Consortium (TIGMIC)"/>
            <person name="Jia N."/>
            <person name="Wang J."/>
            <person name="Shi W."/>
            <person name="Du L."/>
            <person name="Sun Y."/>
            <person name="Zhan W."/>
            <person name="Jiang J.F."/>
            <person name="Wang Q."/>
            <person name="Zhang B."/>
            <person name="Ji P."/>
            <person name="Bell-Sakyi L."/>
            <person name="Cui X.M."/>
            <person name="Yuan T.T."/>
            <person name="Jiang B.G."/>
            <person name="Yang W.F."/>
            <person name="Lam T.T."/>
            <person name="Chang Q.C."/>
            <person name="Ding S.J."/>
            <person name="Wang X.J."/>
            <person name="Zhu J.G."/>
            <person name="Ruan X.D."/>
            <person name="Zhao L."/>
            <person name="Wei J.T."/>
            <person name="Ye R.Z."/>
            <person name="Que T.C."/>
            <person name="Du C.H."/>
            <person name="Zhou Y.H."/>
            <person name="Cheng J.X."/>
            <person name="Dai P.F."/>
            <person name="Guo W.B."/>
            <person name="Han X.H."/>
            <person name="Huang E.J."/>
            <person name="Li L.F."/>
            <person name="Wei W."/>
            <person name="Gao Y.C."/>
            <person name="Liu J.Z."/>
            <person name="Shao H.Z."/>
            <person name="Wang X."/>
            <person name="Wang C.C."/>
            <person name="Yang T.C."/>
            <person name="Huo Q.B."/>
            <person name="Li W."/>
            <person name="Chen H.Y."/>
            <person name="Chen S.E."/>
            <person name="Zhou L.G."/>
            <person name="Ni X.B."/>
            <person name="Tian J.H."/>
            <person name="Sheng Y."/>
            <person name="Liu T."/>
            <person name="Pan Y.S."/>
            <person name="Xia L.Y."/>
            <person name="Li J."/>
            <person name="Zhao F."/>
            <person name="Cao W.C."/>
        </authorList>
    </citation>
    <scope>NUCLEOTIDE SEQUENCE</scope>
    <source>
        <strain evidence="4">Rmic-2018</strain>
    </source>
</reference>
<dbReference type="InterPro" id="IPR011335">
    <property type="entry name" value="Restrct_endonuc-II-like"/>
</dbReference>
<reference evidence="4" key="2">
    <citation type="submission" date="2021-09" db="EMBL/GenBank/DDBJ databases">
        <authorList>
            <person name="Jia N."/>
            <person name="Wang J."/>
            <person name="Shi W."/>
            <person name="Du L."/>
            <person name="Sun Y."/>
            <person name="Zhan W."/>
            <person name="Jiang J."/>
            <person name="Wang Q."/>
            <person name="Zhang B."/>
            <person name="Ji P."/>
            <person name="Sakyi L.B."/>
            <person name="Cui X."/>
            <person name="Yuan T."/>
            <person name="Jiang B."/>
            <person name="Yang W."/>
            <person name="Lam T.T.-Y."/>
            <person name="Chang Q."/>
            <person name="Ding S."/>
            <person name="Wang X."/>
            <person name="Zhu J."/>
            <person name="Ruan X."/>
            <person name="Zhao L."/>
            <person name="Wei J."/>
            <person name="Que T."/>
            <person name="Du C."/>
            <person name="Cheng J."/>
            <person name="Dai P."/>
            <person name="Han X."/>
            <person name="Huang E."/>
            <person name="Gao Y."/>
            <person name="Liu J."/>
            <person name="Shao H."/>
            <person name="Ye R."/>
            <person name="Li L."/>
            <person name="Wei W."/>
            <person name="Wang X."/>
            <person name="Wang C."/>
            <person name="Huo Q."/>
            <person name="Li W."/>
            <person name="Guo W."/>
            <person name="Chen H."/>
            <person name="Chen S."/>
            <person name="Zhou L."/>
            <person name="Zhou L."/>
            <person name="Ni X."/>
            <person name="Tian J."/>
            <person name="Zhou Y."/>
            <person name="Sheng Y."/>
            <person name="Liu T."/>
            <person name="Pan Y."/>
            <person name="Xia L."/>
            <person name="Li J."/>
            <person name="Zhao F."/>
            <person name="Cao W."/>
        </authorList>
    </citation>
    <scope>NUCLEOTIDE SEQUENCE</scope>
    <source>
        <strain evidence="4">Rmic-2018</strain>
        <tissue evidence="4">Larvae</tissue>
    </source>
</reference>
<dbReference type="InterPro" id="IPR011604">
    <property type="entry name" value="PDDEXK-like_dom_sf"/>
</dbReference>
<dbReference type="EMBL" id="JABSTU010000010">
    <property type="protein sequence ID" value="KAH8018343.1"/>
    <property type="molecule type" value="Genomic_DNA"/>
</dbReference>
<dbReference type="Pfam" id="PF20700">
    <property type="entry name" value="Mutator"/>
    <property type="match status" value="1"/>
</dbReference>
<dbReference type="PANTHER" id="PTHR46609">
    <property type="entry name" value="EXONUCLEASE, PHAGE-TYPE/RECB, C-TERMINAL DOMAIN-CONTAINING PROTEIN"/>
    <property type="match status" value="1"/>
</dbReference>
<dbReference type="Proteomes" id="UP000821866">
    <property type="component" value="Chromosome 8"/>
</dbReference>
<dbReference type="Gene3D" id="3.90.320.10">
    <property type="match status" value="1"/>
</dbReference>
<dbReference type="Pfam" id="PF09588">
    <property type="entry name" value="YqaJ"/>
    <property type="match status" value="1"/>
</dbReference>
<feature type="region of interest" description="Disordered" evidence="1">
    <location>
        <begin position="1"/>
        <end position="31"/>
    </location>
</feature>
<evidence type="ECO:0000259" key="2">
    <source>
        <dbReference type="Pfam" id="PF09588"/>
    </source>
</evidence>
<dbReference type="GO" id="GO:0006281">
    <property type="term" value="P:DNA repair"/>
    <property type="evidence" value="ECO:0007669"/>
    <property type="project" value="UniProtKB-ARBA"/>
</dbReference>
<feature type="compositionally biased region" description="Basic residues" evidence="1">
    <location>
        <begin position="149"/>
        <end position="160"/>
    </location>
</feature>
<feature type="domain" description="Mutator-like transposase" evidence="3">
    <location>
        <begin position="98"/>
        <end position="151"/>
    </location>
</feature>